<evidence type="ECO:0000256" key="1">
    <source>
        <dbReference type="SAM" id="Phobius"/>
    </source>
</evidence>
<organism evidence="2 4">
    <name type="scientific">Ziziphus jujuba</name>
    <name type="common">Chinese jujube</name>
    <name type="synonym">Ziziphus sativa</name>
    <dbReference type="NCBI Taxonomy" id="326968"/>
    <lineage>
        <taxon>Eukaryota</taxon>
        <taxon>Viridiplantae</taxon>
        <taxon>Streptophyta</taxon>
        <taxon>Embryophyta</taxon>
        <taxon>Tracheophyta</taxon>
        <taxon>Spermatophyta</taxon>
        <taxon>Magnoliopsida</taxon>
        <taxon>eudicotyledons</taxon>
        <taxon>Gunneridae</taxon>
        <taxon>Pentapetalae</taxon>
        <taxon>rosids</taxon>
        <taxon>fabids</taxon>
        <taxon>Rosales</taxon>
        <taxon>Rhamnaceae</taxon>
        <taxon>Paliureae</taxon>
        <taxon>Ziziphus</taxon>
    </lineage>
</organism>
<accession>A0ABM4A9L1</accession>
<evidence type="ECO:0000313" key="2">
    <source>
        <dbReference type="Proteomes" id="UP001652623"/>
    </source>
</evidence>
<proteinExistence type="predicted"/>
<protein>
    <submittedName>
        <fullName evidence="3 4">Uncharacterized protein LOC132803827</fullName>
    </submittedName>
</protein>
<keyword evidence="2" id="KW-1185">Reference proteome</keyword>
<keyword evidence="1" id="KW-1133">Transmembrane helix</keyword>
<evidence type="ECO:0000313" key="3">
    <source>
        <dbReference type="RefSeq" id="XP_060673416.1"/>
    </source>
</evidence>
<feature type="transmembrane region" description="Helical" evidence="1">
    <location>
        <begin position="49"/>
        <end position="69"/>
    </location>
</feature>
<feature type="transmembrane region" description="Helical" evidence="1">
    <location>
        <begin position="122"/>
        <end position="144"/>
    </location>
</feature>
<name>A0ABM4A9L1_ZIZJJ</name>
<dbReference type="GeneID" id="132803827"/>
<reference evidence="3 4" key="1">
    <citation type="submission" date="2025-05" db="UniProtKB">
        <authorList>
            <consortium name="RefSeq"/>
        </authorList>
    </citation>
    <scope>IDENTIFICATION</scope>
    <source>
        <tissue evidence="3 4">Seedling</tissue>
    </source>
</reference>
<gene>
    <name evidence="3 4" type="primary">LOC132803827</name>
</gene>
<sequence length="179" mass="20529">MCFCTKPGNALKPASEDSVQPLLAPQYNGEEMIKVAKAMRALRVSAVKLLLTFIVSKILLLIAVKNLWIPVRSCVIPLFFQDKAVNILMFKKLFQYYSLKRKENKLVNNVSLTQTAMLMLKLLFSILIFFVAFASVMHFAYCLFFPVPVSLMNLGFVLVHFTLTVVFSWFVFWFNLDVI</sequence>
<dbReference type="Proteomes" id="UP001652623">
    <property type="component" value="Chromosome 5"/>
</dbReference>
<feature type="transmembrane region" description="Helical" evidence="1">
    <location>
        <begin position="151"/>
        <end position="174"/>
    </location>
</feature>
<dbReference type="RefSeq" id="XP_060673417.1">
    <property type="nucleotide sequence ID" value="XM_060817434.1"/>
</dbReference>
<dbReference type="RefSeq" id="XP_060673416.1">
    <property type="nucleotide sequence ID" value="XM_060817433.1"/>
</dbReference>
<evidence type="ECO:0000313" key="4">
    <source>
        <dbReference type="RefSeq" id="XP_060673417.1"/>
    </source>
</evidence>
<keyword evidence="1" id="KW-0472">Membrane</keyword>
<keyword evidence="1" id="KW-0812">Transmembrane</keyword>